<feature type="transmembrane region" description="Helical" evidence="1">
    <location>
        <begin position="6"/>
        <end position="23"/>
    </location>
</feature>
<dbReference type="EMBL" id="JPGY02000001">
    <property type="protein sequence ID" value="KRU12234.1"/>
    <property type="molecule type" value="Genomic_DNA"/>
</dbReference>
<dbReference type="Proteomes" id="UP000028042">
    <property type="component" value="Unassembled WGS sequence"/>
</dbReference>
<keyword evidence="1" id="KW-1133">Transmembrane helix</keyword>
<evidence type="ECO:0000313" key="5">
    <source>
        <dbReference type="Proteomes" id="UP000030905"/>
    </source>
</evidence>
<accession>A0A0H3J9H9</accession>
<name>A0A0H3J9H9_CLOPA</name>
<organism evidence="2 5">
    <name type="scientific">Clostridium pasteurianum DSM 525 = ATCC 6013</name>
    <dbReference type="NCBI Taxonomy" id="1262449"/>
    <lineage>
        <taxon>Bacteria</taxon>
        <taxon>Bacillati</taxon>
        <taxon>Bacillota</taxon>
        <taxon>Clostridia</taxon>
        <taxon>Eubacteriales</taxon>
        <taxon>Clostridiaceae</taxon>
        <taxon>Clostridium</taxon>
    </lineage>
</organism>
<gene>
    <name evidence="2" type="ORF">CLPA_c17000</name>
    <name evidence="3" type="ORF">CP6013_01481</name>
</gene>
<dbReference type="EMBL" id="CP009268">
    <property type="protein sequence ID" value="AJA51758.1"/>
    <property type="molecule type" value="Genomic_DNA"/>
</dbReference>
<protein>
    <submittedName>
        <fullName evidence="2">Uncharacterized protein</fullName>
    </submittedName>
</protein>
<dbReference type="PATRIC" id="fig|1262449.3.peg.1535"/>
<keyword evidence="5" id="KW-1185">Reference proteome</keyword>
<reference evidence="3 4" key="3">
    <citation type="journal article" name="Genome Announc.">
        <title>Improved Draft Genome Sequence of Clostridium pasteurianum Strain ATCC 6013 (DSM 525) Using a Hybrid Next-Generation Sequencing Approach.</title>
        <authorList>
            <person name="Pyne M.E."/>
            <person name="Utturkar S."/>
            <person name="Brown S.D."/>
            <person name="Moo-Young M."/>
            <person name="Chung D.A."/>
            <person name="Chou C.P."/>
        </authorList>
    </citation>
    <scope>NUCLEOTIDE SEQUENCE [LARGE SCALE GENOMIC DNA]</scope>
    <source>
        <strain evidence="3 4">ATCC 6013</strain>
    </source>
</reference>
<proteinExistence type="predicted"/>
<reference evidence="3" key="2">
    <citation type="submission" date="2015-10" db="EMBL/GenBank/DDBJ databases">
        <title>Improved Draft Genome Sequence of Clostridium pasteurianum Strain ATCC 6013 (DSM 525) Using a Hybrid Next-Generation Sequencing Approach.</title>
        <authorList>
            <person name="Pyne M.E."/>
            <person name="Utturkar S.M."/>
            <person name="Brown S.D."/>
            <person name="Moo-Young M."/>
            <person name="Chung D.A."/>
            <person name="Chou P.C."/>
        </authorList>
    </citation>
    <scope>NUCLEOTIDE SEQUENCE</scope>
    <source>
        <strain evidence="3">ATCC 6013</strain>
    </source>
</reference>
<evidence type="ECO:0000313" key="2">
    <source>
        <dbReference type="EMBL" id="AJA51758.1"/>
    </source>
</evidence>
<dbReference type="KEGG" id="cpae:CPAST_c17000"/>
<evidence type="ECO:0000256" key="1">
    <source>
        <dbReference type="SAM" id="Phobius"/>
    </source>
</evidence>
<dbReference type="AlphaFoldDB" id="A0A0H3J9H9"/>
<dbReference type="KEGG" id="cpat:CLPA_c17000"/>
<sequence length="159" mass="18716">MDKKLIIIIVTTVCLMAAFLYGYDLDKKNQMKVVSLNKSTELYDEREDMKYSIDSIKFEKGIGEINGWAIVNGIDSIDVKPSVVLRNENDDMYKIKTRIQKRRDITKLITNENKKYDNSGITSEFYIKDLPKRHKYQIGIQIQIKEVKYFIWTNKDFSL</sequence>
<dbReference type="RefSeq" id="WP_003443684.1">
    <property type="nucleotide sequence ID" value="NZ_ANZB01000004.1"/>
</dbReference>
<keyword evidence="1" id="KW-0812">Transmembrane</keyword>
<reference evidence="2 5" key="1">
    <citation type="journal article" date="2015" name="Genome Announc.">
        <title>Complete Genome Sequence of the Nitrogen-Fixing and Solvent-Producing Clostridium pasteurianum DSM 525.</title>
        <authorList>
            <person name="Poehlein A."/>
            <person name="Grosse-Honebrink A."/>
            <person name="Zhang Y."/>
            <person name="Minton N.P."/>
            <person name="Daniel R."/>
        </authorList>
    </citation>
    <scope>NUCLEOTIDE SEQUENCE [LARGE SCALE GENOMIC DNA]</scope>
    <source>
        <strain evidence="2">DSM 525</strain>
        <strain evidence="5">DSM 525 / ATCC 6013</strain>
    </source>
</reference>
<dbReference type="Proteomes" id="UP000030905">
    <property type="component" value="Chromosome"/>
</dbReference>
<evidence type="ECO:0000313" key="4">
    <source>
        <dbReference type="Proteomes" id="UP000028042"/>
    </source>
</evidence>
<keyword evidence="1" id="KW-0472">Membrane</keyword>
<dbReference type="GeneID" id="93073862"/>
<evidence type="ECO:0000313" key="3">
    <source>
        <dbReference type="EMBL" id="KRU12234.1"/>
    </source>
</evidence>